<proteinExistence type="inferred from homology"/>
<dbReference type="InterPro" id="IPR009907">
    <property type="entry name" value="RpoY"/>
</dbReference>
<keyword evidence="4 5" id="KW-0804">Transcription</keyword>
<comment type="subunit">
    <text evidence="5">RNAP is composed of a core of 2 alpha, a beta and a beta' subunit. The core is associated with a delta subunit, and at least one of epsilon or omega. When a sigma factor is associated with the core the holoenzyme is formed, which can initiate transcription.</text>
</comment>
<dbReference type="EMBL" id="JXLU01000066">
    <property type="protein sequence ID" value="KIO73094.1"/>
    <property type="molecule type" value="Genomic_DNA"/>
</dbReference>
<dbReference type="KEGG" id="bthv:CQJ30_07530"/>
<organism evidence="6 9">
    <name type="scientific">Caldibacillus thermoamylovorans</name>
    <dbReference type="NCBI Taxonomy" id="35841"/>
    <lineage>
        <taxon>Bacteria</taxon>
        <taxon>Bacillati</taxon>
        <taxon>Bacillota</taxon>
        <taxon>Bacilli</taxon>
        <taxon>Bacillales</taxon>
        <taxon>Bacillaceae</taxon>
        <taxon>Caldibacillus</taxon>
    </lineage>
</organism>
<evidence type="ECO:0000256" key="2">
    <source>
        <dbReference type="ARBA" id="ARBA00022679"/>
    </source>
</evidence>
<dbReference type="Proteomes" id="UP000040576">
    <property type="component" value="Unassembled WGS sequence"/>
</dbReference>
<dbReference type="STRING" id="35841.B4167_2445"/>
<name>A0A090IU97_9BACI</name>
<reference evidence="6 9" key="1">
    <citation type="submission" date="2014-07" db="EMBL/GenBank/DDBJ databases">
        <authorList>
            <person name="Wibberg Daniel"/>
        </authorList>
    </citation>
    <scope>NUCLEOTIDE SEQUENCE [LARGE SCALE GENOMIC DNA]</scope>
</reference>
<reference evidence="7 8" key="2">
    <citation type="submission" date="2015-01" db="EMBL/GenBank/DDBJ databases">
        <title>Draft Genome Sequences of Four Bacillus thermoamylovorans Strains, Isolated From Food Products.</title>
        <authorList>
            <person name="Krawcyk A.O."/>
            <person name="Berendsen E.M."/>
            <person name="Eijlander R.T."/>
            <person name="de Jong A."/>
            <person name="Wells-Bennik M."/>
            <person name="Kuipers O.P."/>
        </authorList>
    </citation>
    <scope>NUCLEOTIDE SEQUENCE [LARGE SCALE GENOMIC DNA]</scope>
    <source>
        <strain evidence="7 8">B4167</strain>
    </source>
</reference>
<dbReference type="GO" id="GO:0000428">
    <property type="term" value="C:DNA-directed RNA polymerase complex"/>
    <property type="evidence" value="ECO:0007669"/>
    <property type="project" value="UniProtKB-KW"/>
</dbReference>
<keyword evidence="9" id="KW-1185">Reference proteome</keyword>
<dbReference type="PATRIC" id="fig|35841.6.peg.2109"/>
<comment type="similarity">
    <text evidence="5">Belongs to the RNA polymerase subunit epsilon family.</text>
</comment>
<sequence>MIFKVYVQESKNQIPVRERTKALYLEADSKIEVYRKFKETPYLIEHIQELEGNYLEYEKQSNNFKLMEI</sequence>
<evidence type="ECO:0000313" key="9">
    <source>
        <dbReference type="Proteomes" id="UP000040576"/>
    </source>
</evidence>
<evidence type="ECO:0000256" key="5">
    <source>
        <dbReference type="HAMAP-Rule" id="MF_01553"/>
    </source>
</evidence>
<dbReference type="AlphaFoldDB" id="A0A090IU97"/>
<dbReference type="NCBIfam" id="NF010188">
    <property type="entry name" value="PRK13667.1"/>
    <property type="match status" value="1"/>
</dbReference>
<accession>A0A090IU97</accession>
<dbReference type="EMBL" id="CCRF01000044">
    <property type="protein sequence ID" value="CEE01252.1"/>
    <property type="molecule type" value="Genomic_DNA"/>
</dbReference>
<dbReference type="Proteomes" id="UP000032076">
    <property type="component" value="Unassembled WGS sequence"/>
</dbReference>
<protein>
    <recommendedName>
        <fullName evidence="5">DNA-directed RNA polymerase subunit epsilon</fullName>
        <shortName evidence="5">RNAP epsilon subunit</shortName>
        <ecNumber evidence="5">2.7.7.6</ecNumber>
    </recommendedName>
    <alternativeName>
        <fullName evidence="5">RNA polymerase epsilon subunit</fullName>
    </alternativeName>
    <alternativeName>
        <fullName evidence="5">Transcriptase subunit epsilon</fullName>
    </alternativeName>
</protein>
<evidence type="ECO:0000256" key="4">
    <source>
        <dbReference type="ARBA" id="ARBA00023163"/>
    </source>
</evidence>
<dbReference type="Gene3D" id="3.10.20.730">
    <property type="entry name" value="RNAP, epsilon subunit-like"/>
    <property type="match status" value="1"/>
</dbReference>
<dbReference type="GO" id="GO:0006351">
    <property type="term" value="P:DNA-templated transcription"/>
    <property type="evidence" value="ECO:0007669"/>
    <property type="project" value="UniProtKB-UniRule"/>
</dbReference>
<comment type="catalytic activity">
    <reaction evidence="5">
        <text>RNA(n) + a ribonucleoside 5'-triphosphate = RNA(n+1) + diphosphate</text>
        <dbReference type="Rhea" id="RHEA:21248"/>
        <dbReference type="Rhea" id="RHEA-COMP:14527"/>
        <dbReference type="Rhea" id="RHEA-COMP:17342"/>
        <dbReference type="ChEBI" id="CHEBI:33019"/>
        <dbReference type="ChEBI" id="CHEBI:61557"/>
        <dbReference type="ChEBI" id="CHEBI:140395"/>
        <dbReference type="EC" id="2.7.7.6"/>
    </reaction>
</comment>
<dbReference type="OrthoDB" id="2147503at2"/>
<dbReference type="Pfam" id="PF07288">
    <property type="entry name" value="RpoY"/>
    <property type="match status" value="1"/>
</dbReference>
<dbReference type="GO" id="GO:0003677">
    <property type="term" value="F:DNA binding"/>
    <property type="evidence" value="ECO:0007669"/>
    <property type="project" value="UniProtKB-UniRule"/>
</dbReference>
<evidence type="ECO:0000313" key="6">
    <source>
        <dbReference type="EMBL" id="CEE01252.1"/>
    </source>
</evidence>
<keyword evidence="2 5" id="KW-0808">Transferase</keyword>
<dbReference type="eggNOG" id="COG5503">
    <property type="taxonomic scope" value="Bacteria"/>
</dbReference>
<dbReference type="RefSeq" id="WP_034769480.1">
    <property type="nucleotide sequence ID" value="NZ_CCRF01000044.1"/>
</dbReference>
<keyword evidence="3 5" id="KW-0548">Nucleotidyltransferase</keyword>
<dbReference type="GeneID" id="92960588"/>
<evidence type="ECO:0000313" key="8">
    <source>
        <dbReference type="Proteomes" id="UP000032076"/>
    </source>
</evidence>
<comment type="function">
    <text evidence="5">A non-essential component of RNA polymerase (RNAP).</text>
</comment>
<evidence type="ECO:0000313" key="7">
    <source>
        <dbReference type="EMBL" id="KIO73094.1"/>
    </source>
</evidence>
<keyword evidence="1 5" id="KW-0240">DNA-directed RNA polymerase</keyword>
<evidence type="ECO:0000256" key="1">
    <source>
        <dbReference type="ARBA" id="ARBA00022478"/>
    </source>
</evidence>
<evidence type="ECO:0000256" key="3">
    <source>
        <dbReference type="ARBA" id="ARBA00022695"/>
    </source>
</evidence>
<dbReference type="GO" id="GO:0003899">
    <property type="term" value="F:DNA-directed RNA polymerase activity"/>
    <property type="evidence" value="ECO:0007669"/>
    <property type="project" value="UniProtKB-UniRule"/>
</dbReference>
<dbReference type="EC" id="2.7.7.6" evidence="5"/>
<gene>
    <name evidence="5" type="primary">rpoY</name>
    <name evidence="7" type="ORF">B4167_2445</name>
    <name evidence="6" type="ORF">BT1A1_1423</name>
</gene>
<dbReference type="HAMAP" id="MF_01553">
    <property type="entry name" value="RNApol_bact_RpoY"/>
    <property type="match status" value="1"/>
</dbReference>